<evidence type="ECO:0000313" key="5">
    <source>
        <dbReference type="Proteomes" id="UP001589798"/>
    </source>
</evidence>
<keyword evidence="5" id="KW-1185">Reference proteome</keyword>
<dbReference type="Pfam" id="PF13692">
    <property type="entry name" value="Glyco_trans_1_4"/>
    <property type="match status" value="1"/>
</dbReference>
<feature type="domain" description="Glycosyltransferase subfamily 4-like N-terminal" evidence="3">
    <location>
        <begin position="16"/>
        <end position="222"/>
    </location>
</feature>
<sequence>MIERVVQINDLSEPLGGASRLAVKAACGLAARGHAVTFIAGDGGDSAALRAAGVGIVALGQPRLLAGGRARGMVSGLWNRAAHAMVRDWIAVHDTPATAYHLHGWSQILSPAVFAALAPVRERLVVSAHDFFLACPNGAFASLRSGEPCPRTPLSAACLAAPCDRDGAAHKLWRAARHAVQRRAYRPGASPPVLAIHAGMGDRLVRGGVSRDAIRVLPNPVEPFAPARIAAERNRQVLFVGRLEASKGADLAAAAAFRAGAPLTVVGEGPLAAEVRRLHPQARLAGRCDPAEIRRLAADARLLVMPSRYPEPFGLVALEAAWSGLPVILAPTALLAPDLVAVGAGLAVDPRDTAAFAAAIRDLGRDDGAVRAMSEAAFGGTRTLGLTPFAWIARLEEILAGCVANARRSGPAAALR</sequence>
<dbReference type="InterPro" id="IPR028098">
    <property type="entry name" value="Glyco_trans_4-like_N"/>
</dbReference>
<accession>A0ABV6CXZ3</accession>
<evidence type="ECO:0000256" key="1">
    <source>
        <dbReference type="ARBA" id="ARBA00022676"/>
    </source>
</evidence>
<dbReference type="CDD" id="cd03801">
    <property type="entry name" value="GT4_PimA-like"/>
    <property type="match status" value="1"/>
</dbReference>
<protein>
    <submittedName>
        <fullName evidence="4">Glycosyltransferase family 4 protein</fullName>
        <ecNumber evidence="4">2.4.-.-</ecNumber>
    </submittedName>
</protein>
<dbReference type="Proteomes" id="UP001589798">
    <property type="component" value="Unassembled WGS sequence"/>
</dbReference>
<evidence type="ECO:0000313" key="4">
    <source>
        <dbReference type="EMBL" id="MFC0205258.1"/>
    </source>
</evidence>
<dbReference type="SUPFAM" id="SSF53756">
    <property type="entry name" value="UDP-Glycosyltransferase/glycogen phosphorylase"/>
    <property type="match status" value="1"/>
</dbReference>
<comment type="caution">
    <text evidence="4">The sequence shown here is derived from an EMBL/GenBank/DDBJ whole genome shotgun (WGS) entry which is preliminary data.</text>
</comment>
<keyword evidence="2 4" id="KW-0808">Transferase</keyword>
<dbReference type="Gene3D" id="3.40.50.2000">
    <property type="entry name" value="Glycogen Phosphorylase B"/>
    <property type="match status" value="2"/>
</dbReference>
<proteinExistence type="predicted"/>
<reference evidence="4 5" key="1">
    <citation type="submission" date="2024-09" db="EMBL/GenBank/DDBJ databases">
        <authorList>
            <person name="Sun Q."/>
            <person name="Mori K."/>
        </authorList>
    </citation>
    <scope>NUCLEOTIDE SEQUENCE [LARGE SCALE GENOMIC DNA]</scope>
    <source>
        <strain evidence="4 5">CCM 7706</strain>
    </source>
</reference>
<dbReference type="PANTHER" id="PTHR12526">
    <property type="entry name" value="GLYCOSYLTRANSFERASE"/>
    <property type="match status" value="1"/>
</dbReference>
<organism evidence="4 5">
    <name type="scientific">Novosphingobium soli</name>
    <dbReference type="NCBI Taxonomy" id="574956"/>
    <lineage>
        <taxon>Bacteria</taxon>
        <taxon>Pseudomonadati</taxon>
        <taxon>Pseudomonadota</taxon>
        <taxon>Alphaproteobacteria</taxon>
        <taxon>Sphingomonadales</taxon>
        <taxon>Sphingomonadaceae</taxon>
        <taxon>Novosphingobium</taxon>
    </lineage>
</organism>
<evidence type="ECO:0000256" key="2">
    <source>
        <dbReference type="ARBA" id="ARBA00022679"/>
    </source>
</evidence>
<gene>
    <name evidence="4" type="ORF">ACFFJC_13375</name>
</gene>
<dbReference type="EC" id="2.4.-.-" evidence="4"/>
<dbReference type="PANTHER" id="PTHR12526:SF510">
    <property type="entry name" value="D-INOSITOL 3-PHOSPHATE GLYCOSYLTRANSFERASE"/>
    <property type="match status" value="1"/>
</dbReference>
<name>A0ABV6CXZ3_9SPHN</name>
<dbReference type="GO" id="GO:0016757">
    <property type="term" value="F:glycosyltransferase activity"/>
    <property type="evidence" value="ECO:0007669"/>
    <property type="project" value="UniProtKB-KW"/>
</dbReference>
<dbReference type="EMBL" id="JBHLWK010000015">
    <property type="protein sequence ID" value="MFC0205258.1"/>
    <property type="molecule type" value="Genomic_DNA"/>
</dbReference>
<evidence type="ECO:0000259" key="3">
    <source>
        <dbReference type="Pfam" id="PF13439"/>
    </source>
</evidence>
<dbReference type="Pfam" id="PF13439">
    <property type="entry name" value="Glyco_transf_4"/>
    <property type="match status" value="1"/>
</dbReference>
<keyword evidence="1 4" id="KW-0328">Glycosyltransferase</keyword>
<dbReference type="RefSeq" id="WP_379487988.1">
    <property type="nucleotide sequence ID" value="NZ_JBHLWK010000015.1"/>
</dbReference>